<organism evidence="1 2">
    <name type="scientific">Ladona fulva</name>
    <name type="common">Scarce chaser dragonfly</name>
    <name type="synonym">Libellula fulva</name>
    <dbReference type="NCBI Taxonomy" id="123851"/>
    <lineage>
        <taxon>Eukaryota</taxon>
        <taxon>Metazoa</taxon>
        <taxon>Ecdysozoa</taxon>
        <taxon>Arthropoda</taxon>
        <taxon>Hexapoda</taxon>
        <taxon>Insecta</taxon>
        <taxon>Pterygota</taxon>
        <taxon>Palaeoptera</taxon>
        <taxon>Odonata</taxon>
        <taxon>Epiprocta</taxon>
        <taxon>Anisoptera</taxon>
        <taxon>Libelluloidea</taxon>
        <taxon>Libellulidae</taxon>
        <taxon>Ladona</taxon>
    </lineage>
</organism>
<dbReference type="GO" id="GO:0032589">
    <property type="term" value="C:neuron projection membrane"/>
    <property type="evidence" value="ECO:0007669"/>
    <property type="project" value="TreeGrafter"/>
</dbReference>
<dbReference type="EMBL" id="KZ308342">
    <property type="protein sequence ID" value="KAG8227811.1"/>
    <property type="molecule type" value="Genomic_DNA"/>
</dbReference>
<evidence type="ECO:0000313" key="1">
    <source>
        <dbReference type="EMBL" id="KAG8227811.1"/>
    </source>
</evidence>
<comment type="caution">
    <text evidence="1">The sequence shown here is derived from an EMBL/GenBank/DDBJ whole genome shotgun (WGS) entry which is preliminary data.</text>
</comment>
<dbReference type="InterPro" id="IPR036179">
    <property type="entry name" value="Ig-like_dom_sf"/>
</dbReference>
<dbReference type="GO" id="GO:0050808">
    <property type="term" value="P:synapse organization"/>
    <property type="evidence" value="ECO:0007669"/>
    <property type="project" value="TreeGrafter"/>
</dbReference>
<evidence type="ECO:0000313" key="2">
    <source>
        <dbReference type="Proteomes" id="UP000792457"/>
    </source>
</evidence>
<reference evidence="1" key="2">
    <citation type="submission" date="2017-10" db="EMBL/GenBank/DDBJ databases">
        <title>Ladona fulva Genome sequencing and assembly.</title>
        <authorList>
            <person name="Murali S."/>
            <person name="Richards S."/>
            <person name="Bandaranaike D."/>
            <person name="Bellair M."/>
            <person name="Blankenburg K."/>
            <person name="Chao H."/>
            <person name="Dinh H."/>
            <person name="Doddapaneni H."/>
            <person name="Dugan-Rocha S."/>
            <person name="Elkadiri S."/>
            <person name="Gnanaolivu R."/>
            <person name="Hernandez B."/>
            <person name="Skinner E."/>
            <person name="Javaid M."/>
            <person name="Lee S."/>
            <person name="Li M."/>
            <person name="Ming W."/>
            <person name="Munidasa M."/>
            <person name="Muniz J."/>
            <person name="Nguyen L."/>
            <person name="Hughes D."/>
            <person name="Osuji N."/>
            <person name="Pu L.-L."/>
            <person name="Puazo M."/>
            <person name="Qu C."/>
            <person name="Quiroz J."/>
            <person name="Raj R."/>
            <person name="Weissenberger G."/>
            <person name="Xin Y."/>
            <person name="Zou X."/>
            <person name="Han Y."/>
            <person name="Worley K."/>
            <person name="Muzny D."/>
            <person name="Gibbs R."/>
        </authorList>
    </citation>
    <scope>NUCLEOTIDE SEQUENCE</scope>
    <source>
        <strain evidence="1">Sampled in the wild</strain>
    </source>
</reference>
<dbReference type="InterPro" id="IPR037448">
    <property type="entry name" value="Zig-8"/>
</dbReference>
<evidence type="ECO:0008006" key="3">
    <source>
        <dbReference type="Google" id="ProtNLM"/>
    </source>
</evidence>
<dbReference type="AlphaFoldDB" id="A0A8K0NZH7"/>
<dbReference type="PANTHER" id="PTHR23279:SF3">
    <property type="entry name" value="DEFECTIVE PROBOSCIS EXTENSION RESPONSE 18"/>
    <property type="match status" value="1"/>
</dbReference>
<dbReference type="PANTHER" id="PTHR23279">
    <property type="entry name" value="DEFECTIVE PROBOSCIS EXTENSION RESPONSE DPR -RELATED"/>
    <property type="match status" value="1"/>
</dbReference>
<keyword evidence="2" id="KW-1185">Reference proteome</keyword>
<sequence>MKFGKHSSFLHKATKPLVLPILAGAPSVVTWLHRKDDAIHLLTVGRQTYSSDSRFSLAYRYPNNWRLQILFVTRRDEGVYECQVATHPPRVRQVFLRVTAFYVATTTTVSSSPLLQLLPSLPLHFEPSTRLLCVNLFIRLSSTLSARPNRLGTPHP</sequence>
<gene>
    <name evidence="1" type="ORF">J437_LFUL014339</name>
</gene>
<accession>A0A8K0NZH7</accession>
<dbReference type="InterPro" id="IPR013783">
    <property type="entry name" value="Ig-like_fold"/>
</dbReference>
<reference evidence="1" key="1">
    <citation type="submission" date="2013-04" db="EMBL/GenBank/DDBJ databases">
        <authorList>
            <person name="Qu J."/>
            <person name="Murali S.C."/>
            <person name="Bandaranaike D."/>
            <person name="Bellair M."/>
            <person name="Blankenburg K."/>
            <person name="Chao H."/>
            <person name="Dinh H."/>
            <person name="Doddapaneni H."/>
            <person name="Downs B."/>
            <person name="Dugan-Rocha S."/>
            <person name="Elkadiri S."/>
            <person name="Gnanaolivu R.D."/>
            <person name="Hernandez B."/>
            <person name="Javaid M."/>
            <person name="Jayaseelan J.C."/>
            <person name="Lee S."/>
            <person name="Li M."/>
            <person name="Ming W."/>
            <person name="Munidasa M."/>
            <person name="Muniz J."/>
            <person name="Nguyen L."/>
            <person name="Ongeri F."/>
            <person name="Osuji N."/>
            <person name="Pu L.-L."/>
            <person name="Puazo M."/>
            <person name="Qu C."/>
            <person name="Quiroz J."/>
            <person name="Raj R."/>
            <person name="Weissenberger G."/>
            <person name="Xin Y."/>
            <person name="Zou X."/>
            <person name="Han Y."/>
            <person name="Richards S."/>
            <person name="Worley K."/>
            <person name="Muzny D."/>
            <person name="Gibbs R."/>
        </authorList>
    </citation>
    <scope>NUCLEOTIDE SEQUENCE</scope>
    <source>
        <strain evidence="1">Sampled in the wild</strain>
    </source>
</reference>
<dbReference type="Gene3D" id="2.60.40.10">
    <property type="entry name" value="Immunoglobulins"/>
    <property type="match status" value="1"/>
</dbReference>
<proteinExistence type="predicted"/>
<name>A0A8K0NZH7_LADFU</name>
<dbReference type="Proteomes" id="UP000792457">
    <property type="component" value="Unassembled WGS sequence"/>
</dbReference>
<dbReference type="OrthoDB" id="6354602at2759"/>
<dbReference type="SUPFAM" id="SSF48726">
    <property type="entry name" value="Immunoglobulin"/>
    <property type="match status" value="1"/>
</dbReference>
<protein>
    <recommendedName>
        <fullName evidence="3">Ig-like domain-containing protein</fullName>
    </recommendedName>
</protein>